<dbReference type="InterPro" id="IPR003737">
    <property type="entry name" value="GlcNAc_PI_deacetylase-related"/>
</dbReference>
<dbReference type="Gene3D" id="3.40.50.10320">
    <property type="entry name" value="LmbE-like"/>
    <property type="match status" value="1"/>
</dbReference>
<dbReference type="Pfam" id="PF02585">
    <property type="entry name" value="PIG-L"/>
    <property type="match status" value="1"/>
</dbReference>
<dbReference type="SUPFAM" id="SSF51206">
    <property type="entry name" value="cAMP-binding domain-like"/>
    <property type="match status" value="1"/>
</dbReference>
<dbReference type="AlphaFoldDB" id="A0A7K3VVZ7"/>
<dbReference type="PANTHER" id="PTHR12993:SF11">
    <property type="entry name" value="N-ACETYLGLUCOSAMINYL-PHOSPHATIDYLINOSITOL DE-N-ACETYLASE"/>
    <property type="match status" value="1"/>
</dbReference>
<dbReference type="EMBL" id="JAAGWF010000002">
    <property type="protein sequence ID" value="NEK56560.1"/>
    <property type="molecule type" value="Genomic_DNA"/>
</dbReference>
<dbReference type="PANTHER" id="PTHR12993">
    <property type="entry name" value="N-ACETYLGLUCOSAMINYL-PHOSPHATIDYLINOSITOL DE-N-ACETYLASE-RELATED"/>
    <property type="match status" value="1"/>
</dbReference>
<protein>
    <submittedName>
        <fullName evidence="3">Cyclic nucleotide-binding domain-containing protein</fullName>
    </submittedName>
</protein>
<dbReference type="InterPro" id="IPR018490">
    <property type="entry name" value="cNMP-bd_dom_sf"/>
</dbReference>
<evidence type="ECO:0000259" key="2">
    <source>
        <dbReference type="PROSITE" id="PS50042"/>
    </source>
</evidence>
<evidence type="ECO:0000313" key="3">
    <source>
        <dbReference type="EMBL" id="NEK56560.1"/>
    </source>
</evidence>
<dbReference type="GO" id="GO:0016137">
    <property type="term" value="P:glycoside metabolic process"/>
    <property type="evidence" value="ECO:0007669"/>
    <property type="project" value="UniProtKB-ARBA"/>
</dbReference>
<dbReference type="Gene3D" id="2.60.120.10">
    <property type="entry name" value="Jelly Rolls"/>
    <property type="match status" value="1"/>
</dbReference>
<dbReference type="Proteomes" id="UP000470246">
    <property type="component" value="Unassembled WGS sequence"/>
</dbReference>
<accession>A0A7K3VVZ7</accession>
<proteinExistence type="predicted"/>
<dbReference type="InterPro" id="IPR014710">
    <property type="entry name" value="RmlC-like_jellyroll"/>
</dbReference>
<dbReference type="SMART" id="SM00100">
    <property type="entry name" value="cNMP"/>
    <property type="match status" value="1"/>
</dbReference>
<dbReference type="SUPFAM" id="SSF102588">
    <property type="entry name" value="LmbE-like"/>
    <property type="match status" value="1"/>
</dbReference>
<dbReference type="InterPro" id="IPR000595">
    <property type="entry name" value="cNMP-bd_dom"/>
</dbReference>
<dbReference type="GO" id="GO:0016811">
    <property type="term" value="F:hydrolase activity, acting on carbon-nitrogen (but not peptide) bonds, in linear amides"/>
    <property type="evidence" value="ECO:0007669"/>
    <property type="project" value="TreeGrafter"/>
</dbReference>
<comment type="caution">
    <text evidence="3">The sequence shown here is derived from an EMBL/GenBank/DDBJ whole genome shotgun (WGS) entry which is preliminary data.</text>
</comment>
<dbReference type="InterPro" id="IPR024078">
    <property type="entry name" value="LmbE-like_dom_sf"/>
</dbReference>
<reference evidence="3 4" key="1">
    <citation type="submission" date="2020-02" db="EMBL/GenBank/DDBJ databases">
        <title>Geodermatophilus sabuli CPCC 205279 I12A-02694.</title>
        <authorList>
            <person name="Jiang Z."/>
        </authorList>
    </citation>
    <scope>NUCLEOTIDE SEQUENCE [LARGE SCALE GENOMIC DNA]</scope>
    <source>
        <strain evidence="3 4">I12A-02694</strain>
    </source>
</reference>
<keyword evidence="4" id="KW-1185">Reference proteome</keyword>
<gene>
    <name evidence="3" type="ORF">GCU56_01550</name>
</gene>
<keyword evidence="1" id="KW-0862">Zinc</keyword>
<dbReference type="CDD" id="cd00038">
    <property type="entry name" value="CAP_ED"/>
    <property type="match status" value="1"/>
</dbReference>
<name>A0A7K3VVZ7_9ACTN</name>
<dbReference type="PROSITE" id="PS50042">
    <property type="entry name" value="CNMP_BINDING_3"/>
    <property type="match status" value="1"/>
</dbReference>
<dbReference type="Pfam" id="PF00027">
    <property type="entry name" value="cNMP_binding"/>
    <property type="match status" value="1"/>
</dbReference>
<dbReference type="RefSeq" id="WP_163479734.1">
    <property type="nucleotide sequence ID" value="NZ_JAAGWF010000002.1"/>
</dbReference>
<evidence type="ECO:0000256" key="1">
    <source>
        <dbReference type="ARBA" id="ARBA00022833"/>
    </source>
</evidence>
<sequence length="394" mass="42527">MSVDPSGRRPPRLLGVFAHPDDETLCAGGTLAKYASAGADVSVVALTRGGAGQIRDAGAATRATLRAVRERELDAAGKELGLMRTRCLDHPDGGLSDVDATALREQASELLSEFDPDVVITFGPDGFSGHPDHVAVGAAVTAACYQLRPAGSLRLFHCHLPRSRMLLRDRLAEWVVELTTRFKGSKDFVRALSVFSRETTALGYAADLVDVEWFPAGSYLIEQGEEATMMHFLLSGQVEIRREGDDGRVRVVDRSGPGEFLGEEGIATGRPRNAHVVALDDVTSLTFLAAESAPLGRPREQALPLWTRSLPSGDQIDARVSTCIDVSDFVGHKIRATAAHRSQYPIDPAMFPDSILREMFGAEYFIQVLPERELDTSLLADDADDAGGPPTPRP</sequence>
<organism evidence="3 4">
    <name type="scientific">Geodermatophilus sabuli</name>
    <dbReference type="NCBI Taxonomy" id="1564158"/>
    <lineage>
        <taxon>Bacteria</taxon>
        <taxon>Bacillati</taxon>
        <taxon>Actinomycetota</taxon>
        <taxon>Actinomycetes</taxon>
        <taxon>Geodermatophilales</taxon>
        <taxon>Geodermatophilaceae</taxon>
        <taxon>Geodermatophilus</taxon>
    </lineage>
</organism>
<evidence type="ECO:0000313" key="4">
    <source>
        <dbReference type="Proteomes" id="UP000470246"/>
    </source>
</evidence>
<feature type="domain" description="Cyclic nucleotide-binding" evidence="2">
    <location>
        <begin position="206"/>
        <end position="282"/>
    </location>
</feature>